<sequence>MSRSLKLYCDDILISCDKVLRYTQGLDDNRFFADELRFDAVIRNLSVTGEAVKQIPPEIRNKYPHIEWRKIAGLRDILVHAYFSLEDEIIWDIIQTKISPLKSAILIIISQEF</sequence>
<accession>A0A6H2BWI6</accession>
<dbReference type="Proteomes" id="UP000502433">
    <property type="component" value="Chromosome"/>
</dbReference>
<dbReference type="PANTHER" id="PTHR34139">
    <property type="entry name" value="UPF0331 PROTEIN MJ0127"/>
    <property type="match status" value="1"/>
</dbReference>
<dbReference type="GO" id="GO:0110001">
    <property type="term" value="C:toxin-antitoxin complex"/>
    <property type="evidence" value="ECO:0007669"/>
    <property type="project" value="InterPro"/>
</dbReference>
<keyword evidence="1" id="KW-0597">Phosphoprotein</keyword>
<evidence type="ECO:0000256" key="1">
    <source>
        <dbReference type="ARBA" id="ARBA00022553"/>
    </source>
</evidence>
<evidence type="ECO:0000313" key="8">
    <source>
        <dbReference type="Proteomes" id="UP000502433"/>
    </source>
</evidence>
<evidence type="ECO:0000256" key="4">
    <source>
        <dbReference type="ARBA" id="ARBA00022741"/>
    </source>
</evidence>
<evidence type="ECO:0000313" key="7">
    <source>
        <dbReference type="EMBL" id="QJB43298.1"/>
    </source>
</evidence>
<dbReference type="InterPro" id="IPR008201">
    <property type="entry name" value="HepT-like"/>
</dbReference>
<gene>
    <name evidence="7" type="ORF">HGD76_02695</name>
</gene>
<dbReference type="KEGG" id="dfs:HGD76_02695"/>
<keyword evidence="3" id="KW-0540">Nuclease</keyword>
<dbReference type="GO" id="GO:0004540">
    <property type="term" value="F:RNA nuclease activity"/>
    <property type="evidence" value="ECO:0007669"/>
    <property type="project" value="InterPro"/>
</dbReference>
<organism evidence="7 8">
    <name type="scientific">Dolichospermum flos-aquae CCAP 1403/13F</name>
    <dbReference type="NCBI Taxonomy" id="315271"/>
    <lineage>
        <taxon>Bacteria</taxon>
        <taxon>Bacillati</taxon>
        <taxon>Cyanobacteriota</taxon>
        <taxon>Cyanophyceae</taxon>
        <taxon>Nostocales</taxon>
        <taxon>Aphanizomenonaceae</taxon>
        <taxon>Dolichospermum</taxon>
    </lineage>
</organism>
<evidence type="ECO:0000256" key="2">
    <source>
        <dbReference type="ARBA" id="ARBA00022649"/>
    </source>
</evidence>
<dbReference type="Pfam" id="PF01934">
    <property type="entry name" value="HepT-like"/>
    <property type="match status" value="1"/>
</dbReference>
<evidence type="ECO:0000256" key="3">
    <source>
        <dbReference type="ARBA" id="ARBA00022722"/>
    </source>
</evidence>
<keyword evidence="4" id="KW-0547">Nucleotide-binding</keyword>
<dbReference type="AlphaFoldDB" id="A0A6H2BWI6"/>
<keyword evidence="5" id="KW-0378">Hydrolase</keyword>
<reference evidence="7 8" key="1">
    <citation type="submission" date="2020-04" db="EMBL/GenBank/DDBJ databases">
        <title>Genome-Wide Identification of 5-Methylcytosine Sites in Bacterial Genomes By High-Throughput Sequencing of MspJI Restriction Fragments.</title>
        <authorList>
            <person name="Wu V."/>
        </authorList>
    </citation>
    <scope>NUCLEOTIDE SEQUENCE [LARGE SCALE GENOMIC DNA]</scope>
    <source>
        <strain evidence="7 8">CCAP 1403/13f</strain>
    </source>
</reference>
<keyword evidence="2" id="KW-1277">Toxin-antitoxin system</keyword>
<name>A0A6H2BWI6_DOLFA</name>
<dbReference type="InterPro" id="IPR037038">
    <property type="entry name" value="HepT-like_sf"/>
</dbReference>
<dbReference type="RefSeq" id="WP_168694882.1">
    <property type="nucleotide sequence ID" value="NZ_CP051206.1"/>
</dbReference>
<dbReference type="InterPro" id="IPR051813">
    <property type="entry name" value="HepT_RNase_toxin"/>
</dbReference>
<evidence type="ECO:0000256" key="5">
    <source>
        <dbReference type="ARBA" id="ARBA00022801"/>
    </source>
</evidence>
<proteinExistence type="inferred from homology"/>
<dbReference type="GO" id="GO:0016787">
    <property type="term" value="F:hydrolase activity"/>
    <property type="evidence" value="ECO:0007669"/>
    <property type="project" value="UniProtKB-KW"/>
</dbReference>
<evidence type="ECO:0000256" key="6">
    <source>
        <dbReference type="ARBA" id="ARBA00024207"/>
    </source>
</evidence>
<reference evidence="7 8" key="2">
    <citation type="submission" date="2020-04" db="EMBL/GenBank/DDBJ databases">
        <authorList>
            <person name="Fomenkov A."/>
            <person name="Anton B.P."/>
            <person name="Roberts R.J."/>
        </authorList>
    </citation>
    <scope>NUCLEOTIDE SEQUENCE [LARGE SCALE GENOMIC DNA]</scope>
    <source>
        <strain evidence="7 8">CCAP 1403/13f</strain>
    </source>
</reference>
<protein>
    <submittedName>
        <fullName evidence="7">DUF86 domain-containing protein</fullName>
    </submittedName>
</protein>
<dbReference type="Gene3D" id="1.20.120.580">
    <property type="entry name" value="bsu32300-like"/>
    <property type="match status" value="1"/>
</dbReference>
<comment type="similarity">
    <text evidence="6">Belongs to the HepT RNase toxin family.</text>
</comment>
<dbReference type="PANTHER" id="PTHR34139:SF1">
    <property type="entry name" value="RNASE MJ1380-RELATED"/>
    <property type="match status" value="1"/>
</dbReference>
<dbReference type="EMBL" id="CP051206">
    <property type="protein sequence ID" value="QJB43298.1"/>
    <property type="molecule type" value="Genomic_DNA"/>
</dbReference>
<dbReference type="GO" id="GO:0000166">
    <property type="term" value="F:nucleotide binding"/>
    <property type="evidence" value="ECO:0007669"/>
    <property type="project" value="UniProtKB-KW"/>
</dbReference>